<keyword evidence="2" id="KW-0808">Transferase</keyword>
<organism evidence="2 3">
    <name type="scientific">Collinsella aerofaciens</name>
    <dbReference type="NCBI Taxonomy" id="74426"/>
    <lineage>
        <taxon>Bacteria</taxon>
        <taxon>Bacillati</taxon>
        <taxon>Actinomycetota</taxon>
        <taxon>Coriobacteriia</taxon>
        <taxon>Coriobacteriales</taxon>
        <taxon>Coriobacteriaceae</taxon>
        <taxon>Collinsella</taxon>
    </lineage>
</organism>
<accession>A0A5K1IS95</accession>
<evidence type="ECO:0000313" key="2">
    <source>
        <dbReference type="EMBL" id="VWL91325.1"/>
    </source>
</evidence>
<sequence length="385" mass="41977">MNNTSEPQKPYIVLNIKPSRGSAGYLRKKIEAAIDAGFYNFKVGLETDENGLYPNRVLPIVATLSSYSTNRGCTFLPSKSTRKGTYADALGLLKPYRDPNGIDSTSFLDKVWRFDRNTHFDVVSGIIDSLRKTTVLAPGLLHGIEYGLNEISDNVLVHSTKMQNEHVEGYVMAQVHHQSNKVAIAVYDDGIGIPNSLRSGGVTFADTKEAIQLALSKGVTDGNGAGNGLWLLDSIVDAAFGSLDIQSDGIGYRKVHKHKGSDATIAFRNVNTPVVGSTLVDFQVSTSSSISMSDIFEGNSPVNLWKESHETDPSGRSLRLRLADESSGFGSRYDAAKMRCLALNMASDADDKVYLDFADVPFISLSFADEFINKLMREVGLVTFI</sequence>
<gene>
    <name evidence="2" type="ORF">LMKDKBCB_01302</name>
</gene>
<proteinExistence type="predicted"/>
<reference evidence="2 3" key="1">
    <citation type="submission" date="2019-10" db="EMBL/GenBank/DDBJ databases">
        <authorList>
            <person name="Wolf R A."/>
        </authorList>
    </citation>
    <scope>NUCLEOTIDE SEQUENCE [LARGE SCALE GENOMIC DNA]</scope>
    <source>
        <strain evidence="2">Collinsella_aerofaciens_AK_138A</strain>
    </source>
</reference>
<dbReference type="Gene3D" id="3.30.565.10">
    <property type="entry name" value="Histidine kinase-like ATPase, C-terminal domain"/>
    <property type="match status" value="1"/>
</dbReference>
<protein>
    <submittedName>
        <fullName evidence="2">Histidine kinase-, DNA gyrase B-, and HSP90-like ATPase</fullName>
    </submittedName>
</protein>
<dbReference type="SUPFAM" id="SSF55874">
    <property type="entry name" value="ATPase domain of HSP90 chaperone/DNA topoisomerase II/histidine kinase"/>
    <property type="match status" value="1"/>
</dbReference>
<dbReference type="InterPro" id="IPR003594">
    <property type="entry name" value="HATPase_dom"/>
</dbReference>
<dbReference type="RefSeq" id="WP_197036699.1">
    <property type="nucleotide sequence ID" value="NZ_CABWIH010000029.1"/>
</dbReference>
<dbReference type="InterPro" id="IPR036890">
    <property type="entry name" value="HATPase_C_sf"/>
</dbReference>
<evidence type="ECO:0000313" key="3">
    <source>
        <dbReference type="Proteomes" id="UP000330807"/>
    </source>
</evidence>
<dbReference type="EMBL" id="CABWIH010000029">
    <property type="protein sequence ID" value="VWL91325.1"/>
    <property type="molecule type" value="Genomic_DNA"/>
</dbReference>
<keyword evidence="2" id="KW-0418">Kinase</keyword>
<dbReference type="Pfam" id="PF02518">
    <property type="entry name" value="HATPase_c"/>
    <property type="match status" value="1"/>
</dbReference>
<dbReference type="GO" id="GO:0016301">
    <property type="term" value="F:kinase activity"/>
    <property type="evidence" value="ECO:0007669"/>
    <property type="project" value="UniProtKB-KW"/>
</dbReference>
<evidence type="ECO:0000259" key="1">
    <source>
        <dbReference type="Pfam" id="PF02518"/>
    </source>
</evidence>
<dbReference type="AlphaFoldDB" id="A0A5K1IS95"/>
<feature type="domain" description="Histidine kinase/HSP90-like ATPase" evidence="1">
    <location>
        <begin position="148"/>
        <end position="249"/>
    </location>
</feature>
<dbReference type="Proteomes" id="UP000330807">
    <property type="component" value="Unassembled WGS sequence"/>
</dbReference>
<name>A0A5K1IS95_9ACTN</name>